<name>A0ABY4SK45_AQUTE</name>
<dbReference type="EMBL" id="CP097636">
    <property type="protein sequence ID" value="URI11735.1"/>
    <property type="molecule type" value="Genomic_DNA"/>
</dbReference>
<sequence length="213" mass="23381">MSAATDDAMIWLWRHPRPQGAEGRCIGRTDLRLDPRRARRLARRIRQAVRANRLPRIIYTSPLRRCADVGRALARLGFEHRIDDRLLELDFGRWDGRAWSTLRAADFAGWDADFEHHAPGGGETVAALRQRMQAFVADLPPGPALLVAHAGWINALRVAGQGTLQPADWPRPPAYGQALLIPNPCRSRPCLGAAGGTPPPAPGWLRAASGPHG</sequence>
<dbReference type="SMART" id="SM00855">
    <property type="entry name" value="PGAM"/>
    <property type="match status" value="1"/>
</dbReference>
<evidence type="ECO:0000313" key="2">
    <source>
        <dbReference type="EMBL" id="URI11735.1"/>
    </source>
</evidence>
<dbReference type="Gene3D" id="3.40.50.1240">
    <property type="entry name" value="Phosphoglycerate mutase-like"/>
    <property type="match status" value="1"/>
</dbReference>
<evidence type="ECO:0000256" key="1">
    <source>
        <dbReference type="SAM" id="MobiDB-lite"/>
    </source>
</evidence>
<keyword evidence="3" id="KW-1185">Reference proteome</keyword>
<reference evidence="2" key="1">
    <citation type="submission" date="2022-05" db="EMBL/GenBank/DDBJ databases">
        <title>An RpoN-dependent PEP-CTERM gene is involved in floc formation of an Aquincola tertiaricarbonis strain.</title>
        <authorList>
            <person name="Qiu D."/>
            <person name="Xia M."/>
        </authorList>
    </citation>
    <scope>NUCLEOTIDE SEQUENCE</scope>
    <source>
        <strain evidence="2">RN12</strain>
    </source>
</reference>
<dbReference type="Pfam" id="PF00300">
    <property type="entry name" value="His_Phos_1"/>
    <property type="match status" value="1"/>
</dbReference>
<gene>
    <name evidence="2" type="ORF">MW290_22745</name>
</gene>
<dbReference type="RefSeq" id="WP_250199926.1">
    <property type="nucleotide sequence ID" value="NZ_CP097636.1"/>
</dbReference>
<dbReference type="InterPro" id="IPR029033">
    <property type="entry name" value="His_PPase_superfam"/>
</dbReference>
<protein>
    <submittedName>
        <fullName evidence="2">Histidine phosphatase family protein</fullName>
    </submittedName>
</protein>
<dbReference type="Proteomes" id="UP001056201">
    <property type="component" value="Chromosome 2"/>
</dbReference>
<dbReference type="SUPFAM" id="SSF53254">
    <property type="entry name" value="Phosphoglycerate mutase-like"/>
    <property type="match status" value="1"/>
</dbReference>
<organism evidence="2 3">
    <name type="scientific">Aquincola tertiaricarbonis</name>
    <dbReference type="NCBI Taxonomy" id="391953"/>
    <lineage>
        <taxon>Bacteria</taxon>
        <taxon>Pseudomonadati</taxon>
        <taxon>Pseudomonadota</taxon>
        <taxon>Betaproteobacteria</taxon>
        <taxon>Burkholderiales</taxon>
        <taxon>Sphaerotilaceae</taxon>
        <taxon>Aquincola</taxon>
    </lineage>
</organism>
<accession>A0ABY4SK45</accession>
<evidence type="ECO:0000313" key="3">
    <source>
        <dbReference type="Proteomes" id="UP001056201"/>
    </source>
</evidence>
<feature type="region of interest" description="Disordered" evidence="1">
    <location>
        <begin position="192"/>
        <end position="213"/>
    </location>
</feature>
<proteinExistence type="predicted"/>
<dbReference type="InterPro" id="IPR013078">
    <property type="entry name" value="His_Pase_superF_clade-1"/>
</dbReference>